<evidence type="ECO:0000313" key="12">
    <source>
        <dbReference type="Proteomes" id="UP001303046"/>
    </source>
</evidence>
<dbReference type="PROSITE" id="PS00232">
    <property type="entry name" value="CADHERIN_1"/>
    <property type="match status" value="6"/>
</dbReference>
<dbReference type="Proteomes" id="UP001303046">
    <property type="component" value="Unassembled WGS sequence"/>
</dbReference>
<keyword evidence="5 9" id="KW-1133">Transmembrane helix</keyword>
<feature type="domain" description="Cadherin" evidence="10">
    <location>
        <begin position="1198"/>
        <end position="1309"/>
    </location>
</feature>
<feature type="domain" description="Cadherin" evidence="10">
    <location>
        <begin position="1311"/>
        <end position="1424"/>
    </location>
</feature>
<feature type="region of interest" description="Disordered" evidence="8">
    <location>
        <begin position="1575"/>
        <end position="1596"/>
    </location>
</feature>
<accession>A0ABR1DJA9</accession>
<evidence type="ECO:0000259" key="10">
    <source>
        <dbReference type="PROSITE" id="PS50268"/>
    </source>
</evidence>
<evidence type="ECO:0000313" key="11">
    <source>
        <dbReference type="EMBL" id="KAK6750031.1"/>
    </source>
</evidence>
<evidence type="ECO:0000256" key="7">
    <source>
        <dbReference type="PROSITE-ProRule" id="PRU00043"/>
    </source>
</evidence>
<dbReference type="InterPro" id="IPR020894">
    <property type="entry name" value="Cadherin_CS"/>
</dbReference>
<evidence type="ECO:0000256" key="1">
    <source>
        <dbReference type="ARBA" id="ARBA00004370"/>
    </source>
</evidence>
<protein>
    <recommendedName>
        <fullName evidence="10">Cadherin domain-containing protein</fullName>
    </recommendedName>
</protein>
<keyword evidence="4 7" id="KW-0106">Calcium</keyword>
<feature type="region of interest" description="Disordered" evidence="8">
    <location>
        <begin position="1326"/>
        <end position="1349"/>
    </location>
</feature>
<feature type="domain" description="Cadherin" evidence="10">
    <location>
        <begin position="1113"/>
        <end position="1197"/>
    </location>
</feature>
<name>A0ABR1DJA9_NECAM</name>
<feature type="domain" description="Cadherin" evidence="10">
    <location>
        <begin position="386"/>
        <end position="485"/>
    </location>
</feature>
<dbReference type="EMBL" id="JAVFWL010000004">
    <property type="protein sequence ID" value="KAK6750031.1"/>
    <property type="molecule type" value="Genomic_DNA"/>
</dbReference>
<dbReference type="PANTHER" id="PTHR24026">
    <property type="entry name" value="FAT ATYPICAL CADHERIN-RELATED"/>
    <property type="match status" value="1"/>
</dbReference>
<dbReference type="Gene3D" id="2.60.40.60">
    <property type="entry name" value="Cadherins"/>
    <property type="match status" value="12"/>
</dbReference>
<feature type="domain" description="Cadherin" evidence="10">
    <location>
        <begin position="180"/>
        <end position="302"/>
    </location>
</feature>
<proteinExistence type="predicted"/>
<keyword evidence="3" id="KW-0677">Repeat</keyword>
<dbReference type="PANTHER" id="PTHR24026:SF126">
    <property type="entry name" value="PROTOCADHERIN FAT 4"/>
    <property type="match status" value="1"/>
</dbReference>
<keyword evidence="6 9" id="KW-0472">Membrane</keyword>
<evidence type="ECO:0000256" key="6">
    <source>
        <dbReference type="ARBA" id="ARBA00023136"/>
    </source>
</evidence>
<evidence type="ECO:0000256" key="8">
    <source>
        <dbReference type="SAM" id="MobiDB-lite"/>
    </source>
</evidence>
<feature type="domain" description="Cadherin" evidence="10">
    <location>
        <begin position="68"/>
        <end position="178"/>
    </location>
</feature>
<sequence length="1596" mass="176184">MGTLKGAVNDAGSSLGFGIERLRGIEEVDGTEGSPGESFSLVLQGARRARATLEIQVVDVNDNAPQFISPPTIFTVPESSPTGSAITKLRTRDADTGISGMARFSSDNDIFVVDKAKCLNKECYTTLRLAKPLDFERQRVHHVVVTAEDGNPLMNRTNSIRHTVTIHVGDENDEPPVFLTDLSQVVQLPTGVQPGHEVIVLKAVDGDDTFVNETRIRYSMEKNDYLGVDPESGVVRLLKNPGSNTEIRVEVKAKEETVEEMETLGELQVASYPGKTNQPQTFVQLCKTNDYTARIKEGAQDFEEPLAIELLSPVDSSSLRIEGAESAAFAIDKTGGGTSVRVIVAEPSLIDYEKEKNMEFYIASPTGHCRINVEVIDVNDNEPKCLHETFTFYVTENHKPSILGEVKAIDPDSDLSLPIAYSIIGDEADLFAVSDQGEVRSLAPVDRELHDKFDLVVRATDAGGKFIDCVGKVVVRDINDNTPKFEHPEYLLEIEEEKTVKQKLEASDPDIGENGQIVYSLENITQGLPIDASAGILFIGKLDRDTMDGDEVNVIMRASDRGEPPRTSTTSIKIKVKDINDNWPSFTNSRYSLVLDANISPGGVIGAVQADDADATSPNNVVHYISEDDRFRIADSGEVIYVGEGVLSKDTSVEFRVFAIDGGDPPRNSSSTVVINEHKSSMQSEHTAEIMLNETAQRSEIKWANSGMNGYTYEIMKATAEGFPDEEVMQWLEIDNNTGTIHTKKHPLPDKVKQIRLYVSMKKGKREVPVELIISVVDTSDNAPFFNKGSFKAIVSEDIRVGSRILQVKADGEPPIKYSLEIHAGPTDVLAIDGDAFIRNKEKLDFEKYRAISGRVHAFGVQGSEAVANFSLILADANDNRPVFVNGSVFTAQVDESADIGTILNLPYPLALDGDFGNFSRLSYALIGDDGHFAIDRRTSRITLTSKLDFEIQRSHSLTVRCVDNDGDEPYNEVFASVTVLVRDVNDNAPVIHNSDLSHLTVSEDTPVGSTIAVIGTSDLDEGGKQAVVVAANHSLFHVTDEGKLVVAEKLDGYAGERLCSTIVAKDSGNPPLSTSLPFCVTVYPASNDHYNPLIVFPKQNSIYYFDENIQYDELLRIKLLEEENMGIVTYKFDETFKKDWERFSLNASGSLSTTEPFDFENKPVHELKILACRRINCSSVHVFISVNDRNDNCPIFPRQDFQLSLTENDRSPQPRQIGRVPAAMDGDFHADNTKVCYTSESPLFFFLEPTLPVLYTNQSFDREQKAEHSFKITAYDCHLACRDPHKSTNSSITGILTVKDVNDNFPKFSERNYYATVIQGHASPGSHLAQVSATDPDEEKEGLRYSISGSIRTPKQSYPLSESPISIDAKTGELSANEVLREPSYSFTVTVTDGGNHDDSASVVISVVTYSQQTELLFDAPFEFIVRNERNIVRLLSNATSLTAVVDRCRQNLNFTVVLAHFLDQQGSFVEVDTALRRMFSTNSTARRELRNAYGLRDTIPITVKSTVALEIIILGVLLTVVGLLVLSLCLYCRQRHSYARKLRQITTQASAHDVSISRQPTQKVNPYYATDVSATTQRMMAPPPPPSPLQSTEL</sequence>
<evidence type="ECO:0000256" key="4">
    <source>
        <dbReference type="ARBA" id="ARBA00022837"/>
    </source>
</evidence>
<dbReference type="PROSITE" id="PS50268">
    <property type="entry name" value="CADHERIN_2"/>
    <property type="match status" value="12"/>
</dbReference>
<evidence type="ECO:0000256" key="5">
    <source>
        <dbReference type="ARBA" id="ARBA00022989"/>
    </source>
</evidence>
<feature type="domain" description="Cadherin" evidence="10">
    <location>
        <begin position="51"/>
        <end position="67"/>
    </location>
</feature>
<dbReference type="InterPro" id="IPR002126">
    <property type="entry name" value="Cadherin-like_dom"/>
</dbReference>
<comment type="subcellular location">
    <subcellularLocation>
        <location evidence="1">Membrane</location>
    </subcellularLocation>
</comment>
<dbReference type="InterPro" id="IPR015919">
    <property type="entry name" value="Cadherin-like_sf"/>
</dbReference>
<dbReference type="SUPFAM" id="SSF49313">
    <property type="entry name" value="Cadherin-like"/>
    <property type="match status" value="11"/>
</dbReference>
<keyword evidence="2 9" id="KW-0812">Transmembrane</keyword>
<feature type="transmembrane region" description="Helical" evidence="9">
    <location>
        <begin position="1513"/>
        <end position="1534"/>
    </location>
</feature>
<comment type="caution">
    <text evidence="11">The sequence shown here is derived from an EMBL/GenBank/DDBJ whole genome shotgun (WGS) entry which is preliminary data.</text>
</comment>
<dbReference type="CDD" id="cd11304">
    <property type="entry name" value="Cadherin_repeat"/>
    <property type="match status" value="10"/>
</dbReference>
<reference evidence="11 12" key="1">
    <citation type="submission" date="2023-08" db="EMBL/GenBank/DDBJ databases">
        <title>A Necator americanus chromosomal reference genome.</title>
        <authorList>
            <person name="Ilik V."/>
            <person name="Petrzelkova K.J."/>
            <person name="Pardy F."/>
            <person name="Fuh T."/>
            <person name="Niatou-Singa F.S."/>
            <person name="Gouil Q."/>
            <person name="Baker L."/>
            <person name="Ritchie M.E."/>
            <person name="Jex A.R."/>
            <person name="Gazzola D."/>
            <person name="Li H."/>
            <person name="Toshio Fujiwara R."/>
            <person name="Zhan B."/>
            <person name="Aroian R.V."/>
            <person name="Pafco B."/>
            <person name="Schwarz E.M."/>
        </authorList>
    </citation>
    <scope>NUCLEOTIDE SEQUENCE [LARGE SCALE GENOMIC DNA]</scope>
    <source>
        <strain evidence="11 12">Aroian</strain>
        <tissue evidence="11">Whole animal</tissue>
    </source>
</reference>
<feature type="domain" description="Cadherin" evidence="10">
    <location>
        <begin position="711"/>
        <end position="786"/>
    </location>
</feature>
<dbReference type="PRINTS" id="PR00205">
    <property type="entry name" value="CADHERIN"/>
</dbReference>
<feature type="domain" description="Cadherin" evidence="10">
    <location>
        <begin position="787"/>
        <end position="884"/>
    </location>
</feature>
<evidence type="ECO:0000256" key="3">
    <source>
        <dbReference type="ARBA" id="ARBA00022737"/>
    </source>
</evidence>
<evidence type="ECO:0000256" key="9">
    <source>
        <dbReference type="SAM" id="Phobius"/>
    </source>
</evidence>
<evidence type="ECO:0000256" key="2">
    <source>
        <dbReference type="ARBA" id="ARBA00022692"/>
    </source>
</evidence>
<feature type="domain" description="Cadherin" evidence="10">
    <location>
        <begin position="886"/>
        <end position="992"/>
    </location>
</feature>
<gene>
    <name evidence="11" type="primary">Necator_chrIV.g15478</name>
    <name evidence="11" type="ORF">RB195_002183</name>
</gene>
<keyword evidence="12" id="KW-1185">Reference proteome</keyword>
<dbReference type="Pfam" id="PF00028">
    <property type="entry name" value="Cadherin"/>
    <property type="match status" value="4"/>
</dbReference>
<feature type="domain" description="Cadherin" evidence="10">
    <location>
        <begin position="486"/>
        <end position="586"/>
    </location>
</feature>
<organism evidence="11 12">
    <name type="scientific">Necator americanus</name>
    <name type="common">Human hookworm</name>
    <dbReference type="NCBI Taxonomy" id="51031"/>
    <lineage>
        <taxon>Eukaryota</taxon>
        <taxon>Metazoa</taxon>
        <taxon>Ecdysozoa</taxon>
        <taxon>Nematoda</taxon>
        <taxon>Chromadorea</taxon>
        <taxon>Rhabditida</taxon>
        <taxon>Rhabditina</taxon>
        <taxon>Rhabditomorpha</taxon>
        <taxon>Strongyloidea</taxon>
        <taxon>Ancylostomatidae</taxon>
        <taxon>Bunostominae</taxon>
        <taxon>Necator</taxon>
    </lineage>
</organism>
<dbReference type="SMART" id="SM00112">
    <property type="entry name" value="CA"/>
    <property type="match status" value="11"/>
</dbReference>
<feature type="domain" description="Cadherin" evidence="10">
    <location>
        <begin position="994"/>
        <end position="1095"/>
    </location>
</feature>